<organism evidence="4 5">
    <name type="scientific">Desulfovibrio ferrophilus</name>
    <dbReference type="NCBI Taxonomy" id="241368"/>
    <lineage>
        <taxon>Bacteria</taxon>
        <taxon>Pseudomonadati</taxon>
        <taxon>Thermodesulfobacteriota</taxon>
        <taxon>Desulfovibrionia</taxon>
        <taxon>Desulfovibrionales</taxon>
        <taxon>Desulfovibrionaceae</taxon>
        <taxon>Desulfovibrio</taxon>
    </lineage>
</organism>
<evidence type="ECO:0000313" key="5">
    <source>
        <dbReference type="Proteomes" id="UP000269883"/>
    </source>
</evidence>
<dbReference type="Gene3D" id="3.10.580.10">
    <property type="entry name" value="CBS-domain"/>
    <property type="match status" value="1"/>
</dbReference>
<dbReference type="InterPro" id="IPR046342">
    <property type="entry name" value="CBS_dom_sf"/>
</dbReference>
<dbReference type="PANTHER" id="PTHR48108">
    <property type="entry name" value="CBS DOMAIN-CONTAINING PROTEIN CBSX2, CHLOROPLASTIC"/>
    <property type="match status" value="1"/>
</dbReference>
<reference evidence="4 5" key="1">
    <citation type="journal article" date="2018" name="Sci. Adv.">
        <title>Multi-heme cytochromes provide a pathway for survival in energy-limited environments.</title>
        <authorList>
            <person name="Deng X."/>
            <person name="Dohmae N."/>
            <person name="Nealson K.H."/>
            <person name="Hashimoto K."/>
            <person name="Okamoto A."/>
        </authorList>
    </citation>
    <scope>NUCLEOTIDE SEQUENCE [LARGE SCALE GENOMIC DNA]</scope>
    <source>
        <strain evidence="4 5">IS5</strain>
    </source>
</reference>
<dbReference type="PROSITE" id="PS51371">
    <property type="entry name" value="CBS"/>
    <property type="match status" value="2"/>
</dbReference>
<dbReference type="RefSeq" id="WP_126379228.1">
    <property type="nucleotide sequence ID" value="NZ_AP017378.1"/>
</dbReference>
<dbReference type="KEGG" id="dfl:DFE_2085"/>
<accession>A0A2Z6AZV6</accession>
<dbReference type="AlphaFoldDB" id="A0A2Z6AZV6"/>
<proteinExistence type="predicted"/>
<evidence type="ECO:0000256" key="1">
    <source>
        <dbReference type="ARBA" id="ARBA00022737"/>
    </source>
</evidence>
<dbReference type="CDD" id="cd04584">
    <property type="entry name" value="CBS_pair_AcuB_like"/>
    <property type="match status" value="1"/>
</dbReference>
<dbReference type="PANTHER" id="PTHR48108:SF34">
    <property type="entry name" value="CBS DOMAIN-CONTAINING PROTEIN YHCV"/>
    <property type="match status" value="1"/>
</dbReference>
<dbReference type="Pfam" id="PF00571">
    <property type="entry name" value="CBS"/>
    <property type="match status" value="2"/>
</dbReference>
<gene>
    <name evidence="4" type="ORF">DFE_2085</name>
</gene>
<evidence type="ECO:0000256" key="2">
    <source>
        <dbReference type="PROSITE-ProRule" id="PRU00703"/>
    </source>
</evidence>
<keyword evidence="2" id="KW-0129">CBS domain</keyword>
<dbReference type="InterPro" id="IPR051462">
    <property type="entry name" value="CBS_domain-containing"/>
</dbReference>
<dbReference type="Proteomes" id="UP000269883">
    <property type="component" value="Chromosome"/>
</dbReference>
<name>A0A2Z6AZV6_9BACT</name>
<evidence type="ECO:0000259" key="3">
    <source>
        <dbReference type="PROSITE" id="PS51371"/>
    </source>
</evidence>
<dbReference type="SUPFAM" id="SSF54631">
    <property type="entry name" value="CBS-domain pair"/>
    <property type="match status" value="1"/>
</dbReference>
<dbReference type="SMART" id="SM00116">
    <property type="entry name" value="CBS"/>
    <property type="match status" value="2"/>
</dbReference>
<keyword evidence="5" id="KW-1185">Reference proteome</keyword>
<sequence length="224" mass="24655">MLVGNWMSKEPVTVTPETSMMRASKVMKDKNVRGLSVVDKNGILLGIVTDRDIKEASPSKATTLDVHELYYLLSEIKVQDIMSTNLVTIQEGESVEKAAVLMLDTKVGGLPVVDDAGKLVGVITQSDVFEVLISITGVLHGGFQVAIDLPDDQGTLGGLVGLLNKHNARIMSILTAYEPEDAPTRRVFVRIQDMDKALQKTMMEELKSQYNVLFTLREEIQHSL</sequence>
<evidence type="ECO:0000313" key="4">
    <source>
        <dbReference type="EMBL" id="BBD08811.1"/>
    </source>
</evidence>
<protein>
    <submittedName>
        <fullName evidence="4">CBS domain containing membrane protein</fullName>
    </submittedName>
</protein>
<dbReference type="EMBL" id="AP017378">
    <property type="protein sequence ID" value="BBD08811.1"/>
    <property type="molecule type" value="Genomic_DNA"/>
</dbReference>
<dbReference type="OrthoDB" id="9802114at2"/>
<keyword evidence="1" id="KW-0677">Repeat</keyword>
<feature type="domain" description="CBS" evidence="3">
    <location>
        <begin position="82"/>
        <end position="138"/>
    </location>
</feature>
<feature type="domain" description="CBS" evidence="3">
    <location>
        <begin position="7"/>
        <end position="66"/>
    </location>
</feature>
<dbReference type="InterPro" id="IPR000644">
    <property type="entry name" value="CBS_dom"/>
</dbReference>